<dbReference type="SUPFAM" id="SSF102114">
    <property type="entry name" value="Radical SAM enzymes"/>
    <property type="match status" value="1"/>
</dbReference>
<dbReference type="InterPro" id="IPR006638">
    <property type="entry name" value="Elp3/MiaA/NifB-like_rSAM"/>
</dbReference>
<dbReference type="Pfam" id="PF04055">
    <property type="entry name" value="Radical_SAM"/>
    <property type="match status" value="1"/>
</dbReference>
<dbReference type="RefSeq" id="WP_319615451.1">
    <property type="nucleotide sequence ID" value="NZ_JAWXYB010000018.1"/>
</dbReference>
<evidence type="ECO:0000256" key="3">
    <source>
        <dbReference type="ARBA" id="ARBA00022723"/>
    </source>
</evidence>
<dbReference type="PROSITE" id="PS51918">
    <property type="entry name" value="RADICAL_SAM"/>
    <property type="match status" value="1"/>
</dbReference>
<evidence type="ECO:0000256" key="4">
    <source>
        <dbReference type="ARBA" id="ARBA00023004"/>
    </source>
</evidence>
<evidence type="ECO:0000313" key="9">
    <source>
        <dbReference type="Proteomes" id="UP001279553"/>
    </source>
</evidence>
<gene>
    <name evidence="8" type="ORF">SIL87_17735</name>
</gene>
<dbReference type="Proteomes" id="UP001279553">
    <property type="component" value="Unassembled WGS sequence"/>
</dbReference>
<sequence>MGCLEMPRDAAPDFRPGVKADHNTAEAMIPRAPAPVPADARNGGRVKERDEVPSGVYLPNNNILTPHMRSPAYVQMSTAAAITLGVMNGYMHRTSCTRCLNLLLTYPEGCRANCAYCGLARHREASRDYADRNFIRVDWPAVPYDDVLDIMERGGDGDRFHRMCISMITHPNSDDDTRVVLKRWVERVPDVPVSILSNPTTMSRLDVQTLKDLGADIFTVALDAANPDVFDRTRGRGVQSPHSWDKYWDIMKAAAEIFGPEKFGAHLIVGMGESEHDVLTQVQRIRDMGGHSHMFAFFPEKGSLMDHLPAVPRPQWRRVQLARYLIDYRDRRIDDMRFDTTGKLVDYGMPQADLDDIINAGVAFRTSGCPGKEAEDVSACDRPYGDSPARDIASYPFQPNKQDVRLIRRQLASTKS</sequence>
<dbReference type="InterPro" id="IPR007197">
    <property type="entry name" value="rSAM"/>
</dbReference>
<evidence type="ECO:0000256" key="6">
    <source>
        <dbReference type="SAM" id="MobiDB-lite"/>
    </source>
</evidence>
<dbReference type="SMART" id="SM00729">
    <property type="entry name" value="Elp3"/>
    <property type="match status" value="1"/>
</dbReference>
<protein>
    <submittedName>
        <fullName evidence="8">Radical SAM protein</fullName>
    </submittedName>
</protein>
<evidence type="ECO:0000256" key="5">
    <source>
        <dbReference type="ARBA" id="ARBA00023014"/>
    </source>
</evidence>
<keyword evidence="3" id="KW-0479">Metal-binding</keyword>
<dbReference type="GO" id="GO:0051536">
    <property type="term" value="F:iron-sulfur cluster binding"/>
    <property type="evidence" value="ECO:0007669"/>
    <property type="project" value="UniProtKB-KW"/>
</dbReference>
<dbReference type="AlphaFoldDB" id="A0AAW9DVI3"/>
<reference evidence="8 9" key="1">
    <citation type="submission" date="2023-11" db="EMBL/GenBank/DDBJ databases">
        <title>MicrobeMod: A computational toolkit for identifying prokaryotic methylation and restriction-modification with nanopore sequencing.</title>
        <authorList>
            <person name="Crits-Christoph A."/>
            <person name="Kang S.C."/>
            <person name="Lee H."/>
            <person name="Ostrov N."/>
        </authorList>
    </citation>
    <scope>NUCLEOTIDE SEQUENCE [LARGE SCALE GENOMIC DNA]</scope>
    <source>
        <strain evidence="8 9">DSMZ 700</strain>
    </source>
</reference>
<dbReference type="SFLD" id="SFLDS00029">
    <property type="entry name" value="Radical_SAM"/>
    <property type="match status" value="1"/>
</dbReference>
<keyword evidence="2" id="KW-0949">S-adenosyl-L-methionine</keyword>
<evidence type="ECO:0000313" key="8">
    <source>
        <dbReference type="EMBL" id="MDX5932597.1"/>
    </source>
</evidence>
<evidence type="ECO:0000256" key="1">
    <source>
        <dbReference type="ARBA" id="ARBA00001966"/>
    </source>
</evidence>
<keyword evidence="9" id="KW-1185">Reference proteome</keyword>
<comment type="caution">
    <text evidence="8">The sequence shown here is derived from an EMBL/GenBank/DDBJ whole genome shotgun (WGS) entry which is preliminary data.</text>
</comment>
<comment type="cofactor">
    <cofactor evidence="1">
        <name>[4Fe-4S] cluster</name>
        <dbReference type="ChEBI" id="CHEBI:49883"/>
    </cofactor>
</comment>
<dbReference type="CDD" id="cd01335">
    <property type="entry name" value="Radical_SAM"/>
    <property type="match status" value="1"/>
</dbReference>
<keyword evidence="4" id="KW-0408">Iron</keyword>
<dbReference type="InterPro" id="IPR058240">
    <property type="entry name" value="rSAM_sf"/>
</dbReference>
<dbReference type="GO" id="GO:0003824">
    <property type="term" value="F:catalytic activity"/>
    <property type="evidence" value="ECO:0007669"/>
    <property type="project" value="InterPro"/>
</dbReference>
<proteinExistence type="predicted"/>
<dbReference type="InterPro" id="IPR013785">
    <property type="entry name" value="Aldolase_TIM"/>
</dbReference>
<accession>A0AAW9DVI3</accession>
<keyword evidence="5" id="KW-0411">Iron-sulfur</keyword>
<evidence type="ECO:0000256" key="2">
    <source>
        <dbReference type="ARBA" id="ARBA00022691"/>
    </source>
</evidence>
<dbReference type="EMBL" id="JAWXYB010000018">
    <property type="protein sequence ID" value="MDX5932597.1"/>
    <property type="molecule type" value="Genomic_DNA"/>
</dbReference>
<dbReference type="Gene3D" id="3.20.20.70">
    <property type="entry name" value="Aldolase class I"/>
    <property type="match status" value="1"/>
</dbReference>
<organism evidence="8 9">
    <name type="scientific">Acidiphilium acidophilum</name>
    <name type="common">Thiobacillus acidophilus</name>
    <dbReference type="NCBI Taxonomy" id="76588"/>
    <lineage>
        <taxon>Bacteria</taxon>
        <taxon>Pseudomonadati</taxon>
        <taxon>Pseudomonadota</taxon>
        <taxon>Alphaproteobacteria</taxon>
        <taxon>Acetobacterales</taxon>
        <taxon>Acidocellaceae</taxon>
        <taxon>Acidiphilium</taxon>
    </lineage>
</organism>
<feature type="domain" description="Radical SAM core" evidence="7">
    <location>
        <begin position="92"/>
        <end position="343"/>
    </location>
</feature>
<name>A0AAW9DVI3_ACIAO</name>
<evidence type="ECO:0000259" key="7">
    <source>
        <dbReference type="PROSITE" id="PS51918"/>
    </source>
</evidence>
<feature type="region of interest" description="Disordered" evidence="6">
    <location>
        <begin position="33"/>
        <end position="53"/>
    </location>
</feature>
<dbReference type="SFLD" id="SFLDG01098">
    <property type="entry name" value="Uncharacterised_Radical_SAM_Su"/>
    <property type="match status" value="1"/>
</dbReference>
<dbReference type="GO" id="GO:0046872">
    <property type="term" value="F:metal ion binding"/>
    <property type="evidence" value="ECO:0007669"/>
    <property type="project" value="UniProtKB-KW"/>
</dbReference>